<dbReference type="Proteomes" id="UP001060123">
    <property type="component" value="Chromosome"/>
</dbReference>
<dbReference type="EMBL" id="CP104143">
    <property type="protein sequence ID" value="UWU15636.1"/>
    <property type="molecule type" value="Genomic_DNA"/>
</dbReference>
<sequence length="53" mass="5832">MPARLTLNNWIEHEASHRLQHQLSPALVISQPKAGNLDGKRRARADAAGMFVG</sequence>
<organism evidence="1 2">
    <name type="scientific">Rhizobium sullae</name>
    <name type="common">Rhizobium hedysari</name>
    <dbReference type="NCBI Taxonomy" id="50338"/>
    <lineage>
        <taxon>Bacteria</taxon>
        <taxon>Pseudomonadati</taxon>
        <taxon>Pseudomonadota</taxon>
        <taxon>Alphaproteobacteria</taxon>
        <taxon>Hyphomicrobiales</taxon>
        <taxon>Rhizobiaceae</taxon>
        <taxon>Rhizobium/Agrobacterium group</taxon>
        <taxon>Rhizobium</taxon>
    </lineage>
</organism>
<evidence type="ECO:0000313" key="1">
    <source>
        <dbReference type="EMBL" id="UWU15636.1"/>
    </source>
</evidence>
<reference evidence="1" key="1">
    <citation type="submission" date="2022-09" db="EMBL/GenBank/DDBJ databases">
        <title>Australian commercial rhizobial inoculants.</title>
        <authorList>
            <person name="Kohlmeier M.G."/>
            <person name="O'Hara G.W."/>
            <person name="Colombi E."/>
            <person name="Ramsay J.P."/>
            <person name="Terpolilli J."/>
        </authorList>
    </citation>
    <scope>NUCLEOTIDE SEQUENCE</scope>
    <source>
        <strain evidence="1">WSM1592</strain>
    </source>
</reference>
<proteinExistence type="predicted"/>
<keyword evidence="2" id="KW-1185">Reference proteome</keyword>
<protein>
    <submittedName>
        <fullName evidence="1">Uncharacterized protein</fullName>
    </submittedName>
</protein>
<name>A0ABY5XNH4_RHISU</name>
<dbReference type="RefSeq" id="WP_156915230.1">
    <property type="nucleotide sequence ID" value="NZ_CP104143.1"/>
</dbReference>
<gene>
    <name evidence="1" type="ORF">N2599_06455</name>
</gene>
<accession>A0ABY5XNH4</accession>
<evidence type="ECO:0000313" key="2">
    <source>
        <dbReference type="Proteomes" id="UP001060123"/>
    </source>
</evidence>